<keyword evidence="5" id="KW-0963">Cytoplasm</keyword>
<reference evidence="11 12" key="1">
    <citation type="submission" date="2015-04" db="EMBL/GenBank/DDBJ databases">
        <authorList>
            <person name="Syromyatnikov M.Y."/>
            <person name="Popov V.N."/>
        </authorList>
    </citation>
    <scope>NUCLEOTIDE SEQUENCE [LARGE SCALE GENOMIC DNA]</scope>
</reference>
<dbReference type="GO" id="GO:0005874">
    <property type="term" value="C:microtubule"/>
    <property type="evidence" value="ECO:0007669"/>
    <property type="project" value="UniProtKB-KW"/>
</dbReference>
<evidence type="ECO:0000256" key="10">
    <source>
        <dbReference type="SAM" id="MobiDB-lite"/>
    </source>
</evidence>
<evidence type="ECO:0000256" key="4">
    <source>
        <dbReference type="ARBA" id="ARBA00013508"/>
    </source>
</evidence>
<protein>
    <recommendedName>
        <fullName evidence="4">Nuclear protein MDM1</fullName>
    </recommendedName>
</protein>
<proteinExistence type="inferred from homology"/>
<dbReference type="InterPro" id="IPR029136">
    <property type="entry name" value="MDM1"/>
</dbReference>
<dbReference type="EMBL" id="CVRI01000066">
    <property type="protein sequence ID" value="CRL06321.1"/>
    <property type="molecule type" value="Genomic_DNA"/>
</dbReference>
<keyword evidence="7" id="KW-0206">Cytoskeleton</keyword>
<evidence type="ECO:0000256" key="3">
    <source>
        <dbReference type="ARBA" id="ARBA00010494"/>
    </source>
</evidence>
<evidence type="ECO:0000256" key="2">
    <source>
        <dbReference type="ARBA" id="ARBA00004123"/>
    </source>
</evidence>
<dbReference type="OrthoDB" id="9999940at2759"/>
<evidence type="ECO:0000256" key="6">
    <source>
        <dbReference type="ARBA" id="ARBA00022701"/>
    </source>
</evidence>
<feature type="non-terminal residue" evidence="11">
    <location>
        <position position="1"/>
    </location>
</feature>
<evidence type="ECO:0000313" key="12">
    <source>
        <dbReference type="Proteomes" id="UP000183832"/>
    </source>
</evidence>
<organism evidence="11 12">
    <name type="scientific">Clunio marinus</name>
    <dbReference type="NCBI Taxonomy" id="568069"/>
    <lineage>
        <taxon>Eukaryota</taxon>
        <taxon>Metazoa</taxon>
        <taxon>Ecdysozoa</taxon>
        <taxon>Arthropoda</taxon>
        <taxon>Hexapoda</taxon>
        <taxon>Insecta</taxon>
        <taxon>Pterygota</taxon>
        <taxon>Neoptera</taxon>
        <taxon>Endopterygota</taxon>
        <taxon>Diptera</taxon>
        <taxon>Nematocera</taxon>
        <taxon>Chironomoidea</taxon>
        <taxon>Chironomidae</taxon>
        <taxon>Clunio</taxon>
    </lineage>
</organism>
<evidence type="ECO:0000256" key="5">
    <source>
        <dbReference type="ARBA" id="ARBA00022490"/>
    </source>
</evidence>
<feature type="region of interest" description="Disordered" evidence="10">
    <location>
        <begin position="29"/>
        <end position="68"/>
    </location>
</feature>
<evidence type="ECO:0000256" key="1">
    <source>
        <dbReference type="ARBA" id="ARBA00004114"/>
    </source>
</evidence>
<dbReference type="GO" id="GO:0005814">
    <property type="term" value="C:centriole"/>
    <property type="evidence" value="ECO:0007669"/>
    <property type="project" value="UniProtKB-SubCell"/>
</dbReference>
<comment type="function">
    <text evidence="9">Microtubule-binding protein that negatively regulates centriole duplication. Binds to and stabilizes microtubules.</text>
</comment>
<dbReference type="PANTHER" id="PTHR32078:SF1">
    <property type="entry name" value="NUCLEAR PROTEIN MDM1"/>
    <property type="match status" value="1"/>
</dbReference>
<keyword evidence="6" id="KW-0493">Microtubule</keyword>
<accession>A0A1J1J605</accession>
<keyword evidence="8" id="KW-0539">Nucleus</keyword>
<evidence type="ECO:0000256" key="9">
    <source>
        <dbReference type="ARBA" id="ARBA00045771"/>
    </source>
</evidence>
<gene>
    <name evidence="11" type="ORF">CLUMA_CG019140</name>
</gene>
<dbReference type="GO" id="GO:0008017">
    <property type="term" value="F:microtubule binding"/>
    <property type="evidence" value="ECO:0007669"/>
    <property type="project" value="InterPro"/>
</dbReference>
<dbReference type="Proteomes" id="UP000183832">
    <property type="component" value="Unassembled WGS sequence"/>
</dbReference>
<evidence type="ECO:0000256" key="7">
    <source>
        <dbReference type="ARBA" id="ARBA00023212"/>
    </source>
</evidence>
<keyword evidence="12" id="KW-1185">Reference proteome</keyword>
<dbReference type="GO" id="GO:0046600">
    <property type="term" value="P:negative regulation of centriole replication"/>
    <property type="evidence" value="ECO:0007669"/>
    <property type="project" value="InterPro"/>
</dbReference>
<evidence type="ECO:0000256" key="8">
    <source>
        <dbReference type="ARBA" id="ARBA00023242"/>
    </source>
</evidence>
<dbReference type="PANTHER" id="PTHR32078">
    <property type="entry name" value="NUCLEAR PROTEIN MDM1"/>
    <property type="match status" value="1"/>
</dbReference>
<dbReference type="GO" id="GO:0005634">
    <property type="term" value="C:nucleus"/>
    <property type="evidence" value="ECO:0007669"/>
    <property type="project" value="UniProtKB-SubCell"/>
</dbReference>
<evidence type="ECO:0000313" key="11">
    <source>
        <dbReference type="EMBL" id="CRL06321.1"/>
    </source>
</evidence>
<sequence length="152" mass="16963">WTVPLDTGKTFTVTQNVREGDVANIVRPHSEIKVTTPSEAPARMLPQEHPQSAPPELSEQASNQSPAKLIEEKMKQNQNPSAKIATQEKLQYHRPVPGSTLRCLDDPNFPDINSPPSVVSARNIVNPGTVEVVDKARDRFDRFWGNTNEEKE</sequence>
<comment type="subcellular location">
    <subcellularLocation>
        <location evidence="1">Cytoplasm</location>
        <location evidence="1">Cytoskeleton</location>
        <location evidence="1">Microtubule organizing center</location>
        <location evidence="1">Centrosome</location>
        <location evidence="1">Centriole</location>
    </subcellularLocation>
    <subcellularLocation>
        <location evidence="2">Nucleus</location>
    </subcellularLocation>
</comment>
<name>A0A1J1J605_9DIPT</name>
<dbReference type="AlphaFoldDB" id="A0A1J1J605"/>
<comment type="similarity">
    <text evidence="3">Belongs to the MDM1 family.</text>
</comment>